<reference evidence="2" key="1">
    <citation type="submission" date="2020-02" db="EMBL/GenBank/DDBJ databases">
        <authorList>
            <person name="Meier V. D."/>
        </authorList>
    </citation>
    <scope>NUCLEOTIDE SEQUENCE</scope>
    <source>
        <strain evidence="2">AVDCRST_MAG70</strain>
    </source>
</reference>
<evidence type="ECO:0000256" key="1">
    <source>
        <dbReference type="SAM" id="MobiDB-lite"/>
    </source>
</evidence>
<accession>A0A6J4ULE4</accession>
<protein>
    <submittedName>
        <fullName evidence="2">Uncharacterized protein</fullName>
    </submittedName>
</protein>
<gene>
    <name evidence="2" type="ORF">AVDCRST_MAG70-937</name>
</gene>
<organism evidence="2">
    <name type="scientific">uncultured Thermomicrobiales bacterium</name>
    <dbReference type="NCBI Taxonomy" id="1645740"/>
    <lineage>
        <taxon>Bacteria</taxon>
        <taxon>Pseudomonadati</taxon>
        <taxon>Thermomicrobiota</taxon>
        <taxon>Thermomicrobia</taxon>
        <taxon>Thermomicrobiales</taxon>
        <taxon>environmental samples</taxon>
    </lineage>
</organism>
<feature type="non-terminal residue" evidence="2">
    <location>
        <position position="1"/>
    </location>
</feature>
<dbReference type="AlphaFoldDB" id="A0A6J4ULE4"/>
<feature type="non-terminal residue" evidence="2">
    <location>
        <position position="60"/>
    </location>
</feature>
<feature type="region of interest" description="Disordered" evidence="1">
    <location>
        <begin position="1"/>
        <end position="60"/>
    </location>
</feature>
<proteinExistence type="predicted"/>
<sequence>DGLGSASAHSVYPDRVCRQPARPRLARRARRLGDRAQRDRRSHGGGGPGRDGNLPTPLLV</sequence>
<evidence type="ECO:0000313" key="2">
    <source>
        <dbReference type="EMBL" id="CAA9551172.1"/>
    </source>
</evidence>
<dbReference type="EMBL" id="CADCWH010000144">
    <property type="protein sequence ID" value="CAA9551172.1"/>
    <property type="molecule type" value="Genomic_DNA"/>
</dbReference>
<name>A0A6J4ULE4_9BACT</name>